<dbReference type="InterPro" id="IPR016181">
    <property type="entry name" value="Acyl_CoA_acyltransferase"/>
</dbReference>
<dbReference type="Gene3D" id="3.40.630.30">
    <property type="match status" value="1"/>
</dbReference>
<dbReference type="PROSITE" id="PS51186">
    <property type="entry name" value="GNAT"/>
    <property type="match status" value="1"/>
</dbReference>
<dbReference type="InterPro" id="IPR051016">
    <property type="entry name" value="Diverse_Substrate_AcTransf"/>
</dbReference>
<dbReference type="SUPFAM" id="SSF55729">
    <property type="entry name" value="Acyl-CoA N-acyltransferases (Nat)"/>
    <property type="match status" value="1"/>
</dbReference>
<dbReference type="CDD" id="cd04301">
    <property type="entry name" value="NAT_SF"/>
    <property type="match status" value="1"/>
</dbReference>
<keyword evidence="1 4" id="KW-0808">Transferase</keyword>
<dbReference type="Proteomes" id="UP000198956">
    <property type="component" value="Unassembled WGS sequence"/>
</dbReference>
<evidence type="ECO:0000313" key="5">
    <source>
        <dbReference type="Proteomes" id="UP000198956"/>
    </source>
</evidence>
<evidence type="ECO:0000259" key="3">
    <source>
        <dbReference type="PROSITE" id="PS51186"/>
    </source>
</evidence>
<gene>
    <name evidence="4" type="ORF">SAMN04489735_10593</name>
</gene>
<sequence length="97" mass="11360">MIQVDNKSAGFATLYYTFSTTKVAKIAILNDLYIDSDYRKQEFGEELFKFCLSYTRENNFSTMSWKTAVDNYVAQSLYDKMGGMNTNQKWINYEIIL</sequence>
<dbReference type="AlphaFoldDB" id="A0A1G8F8A9"/>
<organism evidence="4 5">
    <name type="scientific">Aneurinibacillus thermoaerophilus</name>
    <dbReference type="NCBI Taxonomy" id="143495"/>
    <lineage>
        <taxon>Bacteria</taxon>
        <taxon>Bacillati</taxon>
        <taxon>Bacillota</taxon>
        <taxon>Bacilli</taxon>
        <taxon>Bacillales</taxon>
        <taxon>Paenibacillaceae</taxon>
        <taxon>Aneurinibacillus group</taxon>
        <taxon>Aneurinibacillus</taxon>
    </lineage>
</organism>
<reference evidence="4 5" key="1">
    <citation type="submission" date="2016-10" db="EMBL/GenBank/DDBJ databases">
        <authorList>
            <person name="de Groot N.N."/>
        </authorList>
    </citation>
    <scope>NUCLEOTIDE SEQUENCE [LARGE SCALE GENOMIC DNA]</scope>
    <source>
        <strain evidence="4 5">L 420-91</strain>
    </source>
</reference>
<feature type="domain" description="N-acetyltransferase" evidence="3">
    <location>
        <begin position="1"/>
        <end position="97"/>
    </location>
</feature>
<dbReference type="InterPro" id="IPR000182">
    <property type="entry name" value="GNAT_dom"/>
</dbReference>
<dbReference type="GO" id="GO:0008080">
    <property type="term" value="F:N-acetyltransferase activity"/>
    <property type="evidence" value="ECO:0007669"/>
    <property type="project" value="UniProtKB-ARBA"/>
</dbReference>
<evidence type="ECO:0000256" key="1">
    <source>
        <dbReference type="ARBA" id="ARBA00022679"/>
    </source>
</evidence>
<dbReference type="PANTHER" id="PTHR10545">
    <property type="entry name" value="DIAMINE N-ACETYLTRANSFERASE"/>
    <property type="match status" value="1"/>
</dbReference>
<name>A0A1G8F8A9_ANETH</name>
<protein>
    <submittedName>
        <fullName evidence="4">Acetyltransferase (GNAT) family protein</fullName>
    </submittedName>
</protein>
<proteinExistence type="predicted"/>
<dbReference type="Pfam" id="PF00583">
    <property type="entry name" value="Acetyltransf_1"/>
    <property type="match status" value="1"/>
</dbReference>
<dbReference type="PANTHER" id="PTHR10545:SF29">
    <property type="entry name" value="GH14572P-RELATED"/>
    <property type="match status" value="1"/>
</dbReference>
<evidence type="ECO:0000256" key="2">
    <source>
        <dbReference type="ARBA" id="ARBA00023315"/>
    </source>
</evidence>
<dbReference type="EMBL" id="FNDE01000059">
    <property type="protein sequence ID" value="SDH78341.1"/>
    <property type="molecule type" value="Genomic_DNA"/>
</dbReference>
<keyword evidence="2" id="KW-0012">Acyltransferase</keyword>
<evidence type="ECO:0000313" key="4">
    <source>
        <dbReference type="EMBL" id="SDH78341.1"/>
    </source>
</evidence>
<accession>A0A1G8F8A9</accession>